<evidence type="ECO:0000256" key="9">
    <source>
        <dbReference type="SAM" id="MobiDB-lite"/>
    </source>
</evidence>
<proteinExistence type="inferred from homology"/>
<dbReference type="AlphaFoldDB" id="A0A4D6KUJ2"/>
<feature type="region of interest" description="Disordered" evidence="9">
    <location>
        <begin position="546"/>
        <end position="575"/>
    </location>
</feature>
<dbReference type="GO" id="GO:0016020">
    <property type="term" value="C:membrane"/>
    <property type="evidence" value="ECO:0007669"/>
    <property type="project" value="InterPro"/>
</dbReference>
<dbReference type="GO" id="GO:0015031">
    <property type="term" value="P:protein transport"/>
    <property type="evidence" value="ECO:0007669"/>
    <property type="project" value="UniProtKB-KW"/>
</dbReference>
<dbReference type="PROSITE" id="PS51072">
    <property type="entry name" value="MHD"/>
    <property type="match status" value="1"/>
</dbReference>
<name>A0A4D6KUJ2_VIGUN</name>
<keyword evidence="6" id="KW-0333">Golgi apparatus</keyword>
<dbReference type="CDD" id="cd21442">
    <property type="entry name" value="SNARE_NTD_STX6-like"/>
    <property type="match status" value="1"/>
</dbReference>
<sequence>MLVANSFDLWRKDAFFSAAEEVQESADVMESAYRAWLRVKRERSTPAELNELCRELQTALGTAKWQLEEFEKAVRLSYRHQGDDNSNTRHRQFISAIESQITQVEEALRESFIEQGKQPLRWVNLDEEERDDLAAFLSGTCQTTKSTDDESMEATTSKISSLQQKQVKKEDKIVDINTFCNRDLSASEKSSKDVVSANKDANYVIEIKADAVSRSNDEIVSQTDRTSTRKTWNPPNYGALKVVIADEDEPRDKTPRTVDATPKEKGFKSLCWKQKFEEYPQAMRVVRIFNQRFGRIGICQSQRQFQRPFHSRYGCSVQVTLVLMLTIFLFGLYLWWWVEKTREWFPPARALVALSAFRQTRRALAANKHSTPDDAYAAESIGDDPLAASSGQVIVGVESRYRVVYRLVNGIYVLGITVADHDNSVNVFECIHIVNQAVSVVVTACRGVDVTPEKLSRKYAEIYMALDIVLRGVSNIRFAAMLATMHGESIAKMVHSAIDTENKIRGADTWLAAEVHSLEHQACIDALSTVSFELPPETLEAGEEVAASLAPAQPETQEEPQQKPEEPQVEDPFAASDAINKPQELVDGFKKTKDPATDLTSALEGLDVTTLPPPEATQSTQINVEGFEGNYGGVEFGHEQASIGEAFEGFNDAWGGGLDPSEFVGTTKPPKPQGLGGVELLQTGPDAAPKAAAESGSGTPLENLLVKKTEMKGPEMYISEVISAEFRESLLARVGLMGVVYLRTLPPKTAGDKETEFSFRIDGTSAVKRFVIQSSRVSSLGNGLFHVRTAASEEPIPIIKYSLVPRLTPLPLRVRLTKRHTGSLLSVMIQYASNPDLLVPLHDVTFTLKIPIDPTLLKVSPKAVLNRTEREIKWHVPEIPLKGSPGRLRVRMPVDSSEDDEEIEVVGYVKFSEQVTQSLSGVSIRPASEGKTDFYEVSDRLESGVYMCD</sequence>
<feature type="transmembrane region" description="Helical" evidence="10">
    <location>
        <begin position="313"/>
        <end position="338"/>
    </location>
</feature>
<dbReference type="GO" id="GO:0048193">
    <property type="term" value="P:Golgi vesicle transport"/>
    <property type="evidence" value="ECO:0007669"/>
    <property type="project" value="InterPro"/>
</dbReference>
<evidence type="ECO:0000256" key="7">
    <source>
        <dbReference type="ARBA" id="ARBA00023136"/>
    </source>
</evidence>
<dbReference type="CDD" id="cd09257">
    <property type="entry name" value="AP_muniscins_like_MHD"/>
    <property type="match status" value="1"/>
</dbReference>
<dbReference type="FunFam" id="1.20.58.90:FF:000004">
    <property type="entry name" value="Syntaxin 10"/>
    <property type="match status" value="1"/>
</dbReference>
<dbReference type="EMBL" id="CP039346">
    <property type="protein sequence ID" value="QCD80390.1"/>
    <property type="molecule type" value="Genomic_DNA"/>
</dbReference>
<dbReference type="Pfam" id="PF10291">
    <property type="entry name" value="muHD"/>
    <property type="match status" value="1"/>
</dbReference>
<feature type="domain" description="MHD" evidence="11">
    <location>
        <begin position="711"/>
        <end position="949"/>
    </location>
</feature>
<evidence type="ECO:0000256" key="6">
    <source>
        <dbReference type="ARBA" id="ARBA00023034"/>
    </source>
</evidence>
<keyword evidence="3 10" id="KW-0812">Transmembrane</keyword>
<dbReference type="InterPro" id="IPR010989">
    <property type="entry name" value="SNARE"/>
</dbReference>
<dbReference type="PANTHER" id="PTHR37769:SF1">
    <property type="entry name" value="OS08G0243900 PROTEIN"/>
    <property type="match status" value="1"/>
</dbReference>
<evidence type="ECO:0000256" key="3">
    <source>
        <dbReference type="ARBA" id="ARBA00022692"/>
    </source>
</evidence>
<gene>
    <name evidence="12" type="ORF">DEO72_LG2g711</name>
</gene>
<evidence type="ECO:0000259" key="11">
    <source>
        <dbReference type="PROSITE" id="PS51072"/>
    </source>
</evidence>
<dbReference type="SUPFAM" id="SSF47661">
    <property type="entry name" value="t-snare proteins"/>
    <property type="match status" value="1"/>
</dbReference>
<dbReference type="GO" id="GO:0005794">
    <property type="term" value="C:Golgi apparatus"/>
    <property type="evidence" value="ECO:0007669"/>
    <property type="project" value="UniProtKB-SubCell"/>
</dbReference>
<reference evidence="12 13" key="1">
    <citation type="submission" date="2019-04" db="EMBL/GenBank/DDBJ databases">
        <title>An improved genome assembly and genetic linkage map for asparagus bean, Vigna unguiculata ssp. sesquipedialis.</title>
        <authorList>
            <person name="Xia Q."/>
            <person name="Zhang R."/>
            <person name="Dong Y."/>
        </authorList>
    </citation>
    <scope>NUCLEOTIDE SEQUENCE [LARGE SCALE GENOMIC DNA]</scope>
    <source>
        <tissue evidence="12">Leaf</tissue>
    </source>
</reference>
<dbReference type="Gene3D" id="1.20.58.90">
    <property type="match status" value="1"/>
</dbReference>
<evidence type="ECO:0000313" key="12">
    <source>
        <dbReference type="EMBL" id="QCD80390.1"/>
    </source>
</evidence>
<evidence type="ECO:0000256" key="2">
    <source>
        <dbReference type="ARBA" id="ARBA00022448"/>
    </source>
</evidence>
<dbReference type="PANTHER" id="PTHR37769">
    <property type="entry name" value="OS08G0243900 PROTEIN"/>
    <property type="match status" value="1"/>
</dbReference>
<dbReference type="InterPro" id="IPR018808">
    <property type="entry name" value="Muniscin_C"/>
</dbReference>
<comment type="subcellular location">
    <subcellularLocation>
        <location evidence="8">Golgi apparatus</location>
        <location evidence="8">trans-Golgi network membrane</location>
        <topology evidence="8">Single-pass type IV membrane protein</topology>
    </subcellularLocation>
</comment>
<evidence type="ECO:0000313" key="13">
    <source>
        <dbReference type="Proteomes" id="UP000501690"/>
    </source>
</evidence>
<dbReference type="Pfam" id="PF09177">
    <property type="entry name" value="STX6_10_61_N"/>
    <property type="match status" value="1"/>
</dbReference>
<keyword evidence="13" id="KW-1185">Reference proteome</keyword>
<dbReference type="InterPro" id="IPR028565">
    <property type="entry name" value="MHD"/>
</dbReference>
<keyword evidence="7 10" id="KW-0472">Membrane</keyword>
<keyword evidence="4" id="KW-0653">Protein transport</keyword>
<dbReference type="Proteomes" id="UP000501690">
    <property type="component" value="Linkage Group LG2"/>
</dbReference>
<comment type="similarity">
    <text evidence="1">Belongs to the syntaxin family.</text>
</comment>
<evidence type="ECO:0000256" key="8">
    <source>
        <dbReference type="ARBA" id="ARBA00037801"/>
    </source>
</evidence>
<keyword evidence="5 10" id="KW-1133">Transmembrane helix</keyword>
<dbReference type="InterPro" id="IPR015260">
    <property type="entry name" value="Syntaxin-6/10/61_N"/>
</dbReference>
<evidence type="ECO:0000256" key="10">
    <source>
        <dbReference type="SAM" id="Phobius"/>
    </source>
</evidence>
<organism evidence="12 13">
    <name type="scientific">Vigna unguiculata</name>
    <name type="common">Cowpea</name>
    <dbReference type="NCBI Taxonomy" id="3917"/>
    <lineage>
        <taxon>Eukaryota</taxon>
        <taxon>Viridiplantae</taxon>
        <taxon>Streptophyta</taxon>
        <taxon>Embryophyta</taxon>
        <taxon>Tracheophyta</taxon>
        <taxon>Spermatophyta</taxon>
        <taxon>Magnoliopsida</taxon>
        <taxon>eudicotyledons</taxon>
        <taxon>Gunneridae</taxon>
        <taxon>Pentapetalae</taxon>
        <taxon>rosids</taxon>
        <taxon>fabids</taxon>
        <taxon>Fabales</taxon>
        <taxon>Fabaceae</taxon>
        <taxon>Papilionoideae</taxon>
        <taxon>50 kb inversion clade</taxon>
        <taxon>NPAAA clade</taxon>
        <taxon>indigoferoid/millettioid clade</taxon>
        <taxon>Phaseoleae</taxon>
        <taxon>Vigna</taxon>
    </lineage>
</organism>
<evidence type="ECO:0000256" key="1">
    <source>
        <dbReference type="ARBA" id="ARBA00009063"/>
    </source>
</evidence>
<evidence type="ECO:0000256" key="5">
    <source>
        <dbReference type="ARBA" id="ARBA00022989"/>
    </source>
</evidence>
<evidence type="ECO:0000256" key="4">
    <source>
        <dbReference type="ARBA" id="ARBA00022927"/>
    </source>
</evidence>
<accession>A0A4D6KUJ2</accession>
<keyword evidence="2" id="KW-0813">Transport</keyword>
<protein>
    <recommendedName>
        <fullName evidence="11">MHD domain-containing protein</fullName>
    </recommendedName>
</protein>